<dbReference type="InterPro" id="IPR002885">
    <property type="entry name" value="PPR_rpt"/>
</dbReference>
<evidence type="ECO:0000313" key="4">
    <source>
        <dbReference type="Proteomes" id="UP000017836"/>
    </source>
</evidence>
<dbReference type="InterPro" id="IPR011990">
    <property type="entry name" value="TPR-like_helical_dom_sf"/>
</dbReference>
<dbReference type="PANTHER" id="PTHR47926">
    <property type="entry name" value="PENTATRICOPEPTIDE REPEAT-CONTAINING PROTEIN"/>
    <property type="match status" value="1"/>
</dbReference>
<evidence type="ECO:0000313" key="3">
    <source>
        <dbReference type="EMBL" id="ERM94964.1"/>
    </source>
</evidence>
<sequence length="162" mass="17966">MKLSYEKTTMMSALLVSLYMKCGMFDDGMRAFSDMQEPQVSTWNSVILGCVDNAKCEEGLELFSQIRTQGVMPNRFSIVGVLSICAGALERSSWCAHRLHCLSTKLGLASMAFVANLILTLYSKCGSSLEEVEHLFDEIDSDTISWNAFMASAHTLVTRTKL</sequence>
<dbReference type="HOGENOM" id="CLU_1637677_0_0_1"/>
<gene>
    <name evidence="3" type="ORF">AMTR_s00009p00215930</name>
</gene>
<dbReference type="Proteomes" id="UP000017836">
    <property type="component" value="Unassembled WGS sequence"/>
</dbReference>
<dbReference type="AlphaFoldDB" id="W1NIB5"/>
<evidence type="ECO:0000256" key="2">
    <source>
        <dbReference type="PROSITE-ProRule" id="PRU00708"/>
    </source>
</evidence>
<organism evidence="3 4">
    <name type="scientific">Amborella trichopoda</name>
    <dbReference type="NCBI Taxonomy" id="13333"/>
    <lineage>
        <taxon>Eukaryota</taxon>
        <taxon>Viridiplantae</taxon>
        <taxon>Streptophyta</taxon>
        <taxon>Embryophyta</taxon>
        <taxon>Tracheophyta</taxon>
        <taxon>Spermatophyta</taxon>
        <taxon>Magnoliopsida</taxon>
        <taxon>Amborellales</taxon>
        <taxon>Amborellaceae</taxon>
        <taxon>Amborella</taxon>
    </lineage>
</organism>
<keyword evidence="1" id="KW-0677">Repeat</keyword>
<dbReference type="NCBIfam" id="TIGR00756">
    <property type="entry name" value="PPR"/>
    <property type="match status" value="1"/>
</dbReference>
<evidence type="ECO:0000256" key="1">
    <source>
        <dbReference type="ARBA" id="ARBA00022737"/>
    </source>
</evidence>
<dbReference type="Pfam" id="PF01535">
    <property type="entry name" value="PPR"/>
    <property type="match status" value="2"/>
</dbReference>
<proteinExistence type="predicted"/>
<feature type="repeat" description="PPR" evidence="2">
    <location>
        <begin position="39"/>
        <end position="73"/>
    </location>
</feature>
<name>W1NIB5_AMBTC</name>
<protein>
    <recommendedName>
        <fullName evidence="5">Pentatricopeptide repeat-containing protein</fullName>
    </recommendedName>
</protein>
<dbReference type="InterPro" id="IPR046960">
    <property type="entry name" value="PPR_At4g14850-like_plant"/>
</dbReference>
<evidence type="ECO:0008006" key="5">
    <source>
        <dbReference type="Google" id="ProtNLM"/>
    </source>
</evidence>
<dbReference type="Gramene" id="ERM94964">
    <property type="protein sequence ID" value="ERM94964"/>
    <property type="gene ID" value="AMTR_s00009p00215930"/>
</dbReference>
<reference evidence="4" key="1">
    <citation type="journal article" date="2013" name="Science">
        <title>The Amborella genome and the evolution of flowering plants.</title>
        <authorList>
            <consortium name="Amborella Genome Project"/>
        </authorList>
    </citation>
    <scope>NUCLEOTIDE SEQUENCE [LARGE SCALE GENOMIC DNA]</scope>
</reference>
<dbReference type="GO" id="GO:0003723">
    <property type="term" value="F:RNA binding"/>
    <property type="evidence" value="ECO:0007669"/>
    <property type="project" value="InterPro"/>
</dbReference>
<dbReference type="GO" id="GO:0009451">
    <property type="term" value="P:RNA modification"/>
    <property type="evidence" value="ECO:0007669"/>
    <property type="project" value="InterPro"/>
</dbReference>
<keyword evidence="4" id="KW-1185">Reference proteome</keyword>
<dbReference type="PROSITE" id="PS51375">
    <property type="entry name" value="PPR"/>
    <property type="match status" value="1"/>
</dbReference>
<dbReference type="eggNOG" id="KOG4197">
    <property type="taxonomic scope" value="Eukaryota"/>
</dbReference>
<dbReference type="Gene3D" id="1.25.40.10">
    <property type="entry name" value="Tetratricopeptide repeat domain"/>
    <property type="match status" value="1"/>
</dbReference>
<dbReference type="PANTHER" id="PTHR47926:SF347">
    <property type="entry name" value="PENTATRICOPEPTIDE REPEAT-CONTAINING PROTEIN"/>
    <property type="match status" value="1"/>
</dbReference>
<accession>W1NIB5</accession>
<dbReference type="OMA" id="FMASAHT"/>
<dbReference type="EMBL" id="KI397501">
    <property type="protein sequence ID" value="ERM94964.1"/>
    <property type="molecule type" value="Genomic_DNA"/>
</dbReference>